<evidence type="ECO:0000256" key="5">
    <source>
        <dbReference type="ARBA" id="ARBA00022692"/>
    </source>
</evidence>
<evidence type="ECO:0000313" key="15">
    <source>
        <dbReference type="EMBL" id="OXA81460.1"/>
    </source>
</evidence>
<evidence type="ECO:0000256" key="13">
    <source>
        <dbReference type="ARBA" id="ARBA00023180"/>
    </source>
</evidence>
<comment type="subcellular location">
    <subcellularLocation>
        <location evidence="2">Endoplasmic reticulum membrane</location>
        <topology evidence="2">Single-pass type II membrane protein</topology>
    </subcellularLocation>
    <subcellularLocation>
        <location evidence="1">Golgi apparatus membrane</location>
        <topology evidence="1">Single-pass type II membrane protein</topology>
    </subcellularLocation>
</comment>
<evidence type="ECO:0000256" key="12">
    <source>
        <dbReference type="ARBA" id="ARBA00023157"/>
    </source>
</evidence>
<keyword evidence="13" id="KW-0325">Glycoprotein</keyword>
<evidence type="ECO:0000313" key="16">
    <source>
        <dbReference type="Proteomes" id="UP000198382"/>
    </source>
</evidence>
<keyword evidence="3" id="KW-0328">Glycosyltransferase</keyword>
<evidence type="ECO:0000256" key="10">
    <source>
        <dbReference type="ARBA" id="ARBA00023034"/>
    </source>
</evidence>
<evidence type="ECO:0000256" key="4">
    <source>
        <dbReference type="ARBA" id="ARBA00022679"/>
    </source>
</evidence>
<keyword evidence="12" id="KW-1015">Disulfide bond</keyword>
<keyword evidence="5" id="KW-0812">Transmembrane</keyword>
<dbReference type="InterPro" id="IPR043538">
    <property type="entry name" value="XYLT"/>
</dbReference>
<keyword evidence="6" id="KW-0479">Metal-binding</keyword>
<reference evidence="15 16" key="1">
    <citation type="submission" date="2016-11" db="EMBL/GenBank/DDBJ databases">
        <title>Whole genomes of Flavobacteriaceae.</title>
        <authorList>
            <person name="Stine C."/>
            <person name="Li C."/>
            <person name="Tadesse D."/>
        </authorList>
    </citation>
    <scope>NUCLEOTIDE SEQUENCE [LARGE SCALE GENOMIC DNA]</scope>
    <source>
        <strain evidence="15 16">DSM 15937</strain>
    </source>
</reference>
<dbReference type="PANTHER" id="PTHR46025:SF3">
    <property type="entry name" value="XYLOSYLTRANSFERASE OXT"/>
    <property type="match status" value="1"/>
</dbReference>
<keyword evidence="10" id="KW-0333">Golgi apparatus</keyword>
<dbReference type="InterPro" id="IPR003406">
    <property type="entry name" value="Glyco_trans_14"/>
</dbReference>
<organism evidence="15 16">
    <name type="scientific">Flavobacterium frigidimaris</name>
    <dbReference type="NCBI Taxonomy" id="262320"/>
    <lineage>
        <taxon>Bacteria</taxon>
        <taxon>Pseudomonadati</taxon>
        <taxon>Bacteroidota</taxon>
        <taxon>Flavobacteriia</taxon>
        <taxon>Flavobacteriales</taxon>
        <taxon>Flavobacteriaceae</taxon>
        <taxon>Flavobacterium</taxon>
    </lineage>
</organism>
<comment type="caution">
    <text evidence="15">The sequence shown here is derived from an EMBL/GenBank/DDBJ whole genome shotgun (WGS) entry which is preliminary data.</text>
</comment>
<evidence type="ECO:0000256" key="7">
    <source>
        <dbReference type="ARBA" id="ARBA00022824"/>
    </source>
</evidence>
<evidence type="ECO:0000256" key="14">
    <source>
        <dbReference type="ARBA" id="ARBA00042865"/>
    </source>
</evidence>
<gene>
    <name evidence="15" type="ORF">B0A65_04170</name>
</gene>
<keyword evidence="7" id="KW-0256">Endoplasmic reticulum</keyword>
<keyword evidence="11" id="KW-0472">Membrane</keyword>
<evidence type="ECO:0000256" key="8">
    <source>
        <dbReference type="ARBA" id="ARBA00022968"/>
    </source>
</evidence>
<dbReference type="PANTHER" id="PTHR46025">
    <property type="entry name" value="XYLOSYLTRANSFERASE OXT"/>
    <property type="match status" value="1"/>
</dbReference>
<keyword evidence="8" id="KW-0735">Signal-anchor</keyword>
<evidence type="ECO:0000256" key="2">
    <source>
        <dbReference type="ARBA" id="ARBA00004648"/>
    </source>
</evidence>
<proteinExistence type="predicted"/>
<evidence type="ECO:0000256" key="11">
    <source>
        <dbReference type="ARBA" id="ARBA00023136"/>
    </source>
</evidence>
<evidence type="ECO:0000256" key="6">
    <source>
        <dbReference type="ARBA" id="ARBA00022723"/>
    </source>
</evidence>
<keyword evidence="16" id="KW-1185">Reference proteome</keyword>
<protein>
    <recommendedName>
        <fullName evidence="14">Peptide O-xylosyltransferase</fullName>
    </recommendedName>
</protein>
<dbReference type="Pfam" id="PF02485">
    <property type="entry name" value="Branch"/>
    <property type="match status" value="1"/>
</dbReference>
<keyword evidence="9" id="KW-1133">Transmembrane helix</keyword>
<dbReference type="Proteomes" id="UP000198382">
    <property type="component" value="Unassembled WGS sequence"/>
</dbReference>
<dbReference type="RefSeq" id="WP_074659420.1">
    <property type="nucleotide sequence ID" value="NZ_MUGV01000007.1"/>
</dbReference>
<sequence>MYINYILLVHKNPAQVKRLITKLNDDNVNFYIHVDKNVNIDFFKKQIIGQNIFFIPDNKREYGIWGDLGIVKGTIEALKLITKHNNNGFCVLLSGQDYPLMDRQKIKLFFTKNIGTIFMHIFPLPYKGFGKHGGLDRINFYKIQFSKNRQDFIQLVPFFNKSFFNKKNLLNFIKIFKISPLKAIKFLLTKRALPAKLKPYCGGQWWAMPTNTARDILSFLKDNPNYIKEHKYTLLPDEIFFQTIIKHLEKNNPNLKTELSITYVNWIRKNTSLPVTFTNTTYDQNELKEQSKIKLFARKFDIEIDEGILDWIDENLI</sequence>
<accession>A0ABX4BUF6</accession>
<evidence type="ECO:0000256" key="9">
    <source>
        <dbReference type="ARBA" id="ARBA00022989"/>
    </source>
</evidence>
<keyword evidence="4" id="KW-0808">Transferase</keyword>
<name>A0ABX4BUF6_FLAFR</name>
<evidence type="ECO:0000256" key="1">
    <source>
        <dbReference type="ARBA" id="ARBA00004323"/>
    </source>
</evidence>
<evidence type="ECO:0000256" key="3">
    <source>
        <dbReference type="ARBA" id="ARBA00022676"/>
    </source>
</evidence>
<dbReference type="EMBL" id="MUGV01000007">
    <property type="protein sequence ID" value="OXA81460.1"/>
    <property type="molecule type" value="Genomic_DNA"/>
</dbReference>